<keyword evidence="3" id="KW-0493">Microtubule</keyword>
<evidence type="ECO:0000256" key="4">
    <source>
        <dbReference type="ARBA" id="ARBA00023054"/>
    </source>
</evidence>
<name>A0AAW0N8Z2_9GOBI</name>
<evidence type="ECO:0000313" key="9">
    <source>
        <dbReference type="Proteomes" id="UP001460270"/>
    </source>
</evidence>
<evidence type="ECO:0000256" key="5">
    <source>
        <dbReference type="ARBA" id="ARBA00023212"/>
    </source>
</evidence>
<comment type="subcellular location">
    <subcellularLocation>
        <location evidence="1">Cytoplasm</location>
        <location evidence="1">Cytoskeleton</location>
    </subcellularLocation>
</comment>
<organism evidence="8 9">
    <name type="scientific">Mugilogobius chulae</name>
    <name type="common">yellowstripe goby</name>
    <dbReference type="NCBI Taxonomy" id="88201"/>
    <lineage>
        <taxon>Eukaryota</taxon>
        <taxon>Metazoa</taxon>
        <taxon>Chordata</taxon>
        <taxon>Craniata</taxon>
        <taxon>Vertebrata</taxon>
        <taxon>Euteleostomi</taxon>
        <taxon>Actinopterygii</taxon>
        <taxon>Neopterygii</taxon>
        <taxon>Teleostei</taxon>
        <taxon>Neoteleostei</taxon>
        <taxon>Acanthomorphata</taxon>
        <taxon>Gobiaria</taxon>
        <taxon>Gobiiformes</taxon>
        <taxon>Gobioidei</taxon>
        <taxon>Gobiidae</taxon>
        <taxon>Gobionellinae</taxon>
        <taxon>Mugilogobius</taxon>
    </lineage>
</organism>
<dbReference type="EMBL" id="JBBPFD010000015">
    <property type="protein sequence ID" value="KAK7895493.1"/>
    <property type="molecule type" value="Genomic_DNA"/>
</dbReference>
<dbReference type="AlphaFoldDB" id="A0AAW0N8Z2"/>
<accession>A0AAW0N8Z2</accession>
<dbReference type="GO" id="GO:0005874">
    <property type="term" value="C:microtubule"/>
    <property type="evidence" value="ECO:0007669"/>
    <property type="project" value="UniProtKB-KW"/>
</dbReference>
<dbReference type="InterPro" id="IPR032108">
    <property type="entry name" value="CLIP1_ZNF"/>
</dbReference>
<keyword evidence="9" id="KW-1185">Reference proteome</keyword>
<keyword evidence="5" id="KW-0206">Cytoskeleton</keyword>
<feature type="domain" description="CLIP1 zinc knuckle" evidence="7">
    <location>
        <begin position="134"/>
        <end position="151"/>
    </location>
</feature>
<dbReference type="Proteomes" id="UP001460270">
    <property type="component" value="Unassembled WGS sequence"/>
</dbReference>
<gene>
    <name evidence="8" type="ORF">WMY93_020818</name>
</gene>
<comment type="caution">
    <text evidence="8">The sequence shown here is derived from an EMBL/GenBank/DDBJ whole genome shotgun (WGS) entry which is preliminary data.</text>
</comment>
<protein>
    <recommendedName>
        <fullName evidence="7">CLIP1 zinc knuckle domain-containing protein</fullName>
    </recommendedName>
</protein>
<evidence type="ECO:0000256" key="2">
    <source>
        <dbReference type="ARBA" id="ARBA00022490"/>
    </source>
</evidence>
<evidence type="ECO:0000259" key="7">
    <source>
        <dbReference type="Pfam" id="PF16641"/>
    </source>
</evidence>
<reference evidence="9" key="1">
    <citation type="submission" date="2024-04" db="EMBL/GenBank/DDBJ databases">
        <title>Salinicola lusitanus LLJ914,a marine bacterium isolated from the Okinawa Trough.</title>
        <authorList>
            <person name="Li J."/>
        </authorList>
    </citation>
    <scope>NUCLEOTIDE SEQUENCE [LARGE SCALE GENOMIC DNA]</scope>
</reference>
<evidence type="ECO:0000313" key="8">
    <source>
        <dbReference type="EMBL" id="KAK7895493.1"/>
    </source>
</evidence>
<sequence length="196" mass="22107">MKTTTAKIWQIAVLRGERAVAQTLQSAVETLERDKTELQSRVQSLEQRLKGKQAPEGEDQDVHAGDAAFQQLREEKEFAEGQINFLNSVIVDLQRKNEELKIKLKKLALSEFNGNDDTEGFEAVSKREKKSTPRLFCDICDCFDLHDTEDCPTQAQSPDSVPHTTYHGNPADERPYCDICEAFGHVTASCNDDQTF</sequence>
<evidence type="ECO:0000256" key="3">
    <source>
        <dbReference type="ARBA" id="ARBA00022701"/>
    </source>
</evidence>
<keyword evidence="2" id="KW-0963">Cytoplasm</keyword>
<feature type="coiled-coil region" evidence="6">
    <location>
        <begin position="21"/>
        <end position="110"/>
    </location>
</feature>
<dbReference type="Pfam" id="PF16641">
    <property type="entry name" value="CLIP1_ZNF"/>
    <property type="match status" value="2"/>
</dbReference>
<evidence type="ECO:0000256" key="1">
    <source>
        <dbReference type="ARBA" id="ARBA00004245"/>
    </source>
</evidence>
<feature type="domain" description="CLIP1 zinc knuckle" evidence="7">
    <location>
        <begin position="174"/>
        <end position="190"/>
    </location>
</feature>
<proteinExistence type="predicted"/>
<keyword evidence="4 6" id="KW-0175">Coiled coil</keyword>
<evidence type="ECO:0000256" key="6">
    <source>
        <dbReference type="SAM" id="Coils"/>
    </source>
</evidence>